<keyword evidence="7" id="KW-0812">Transmembrane</keyword>
<dbReference type="GO" id="GO:0005509">
    <property type="term" value="F:calcium ion binding"/>
    <property type="evidence" value="ECO:0007669"/>
    <property type="project" value="InterPro"/>
</dbReference>
<reference evidence="12" key="1">
    <citation type="submission" date="2013-10" db="EMBL/GenBank/DDBJ databases">
        <authorList>
            <person name="Schartl M."/>
            <person name="Warren W."/>
        </authorList>
    </citation>
    <scope>NUCLEOTIDE SEQUENCE [LARGE SCALE GENOMIC DNA]</scope>
    <source>
        <strain evidence="12">female</strain>
    </source>
</reference>
<dbReference type="STRING" id="48698.ENSPFOP00000003843"/>
<dbReference type="SMART" id="SM00179">
    <property type="entry name" value="EGF_CA"/>
    <property type="match status" value="1"/>
</dbReference>
<keyword evidence="2 8" id="KW-0732">Signal</keyword>
<dbReference type="SUPFAM" id="SSF49854">
    <property type="entry name" value="Spermadhesin, CUB domain"/>
    <property type="match status" value="1"/>
</dbReference>
<organism evidence="11 12">
    <name type="scientific">Poecilia formosa</name>
    <name type="common">Amazon molly</name>
    <name type="synonym">Limia formosa</name>
    <dbReference type="NCBI Taxonomy" id="48698"/>
    <lineage>
        <taxon>Eukaryota</taxon>
        <taxon>Metazoa</taxon>
        <taxon>Chordata</taxon>
        <taxon>Craniata</taxon>
        <taxon>Vertebrata</taxon>
        <taxon>Euteleostomi</taxon>
        <taxon>Actinopterygii</taxon>
        <taxon>Neopterygii</taxon>
        <taxon>Teleostei</taxon>
        <taxon>Neoteleostei</taxon>
        <taxon>Acanthomorphata</taxon>
        <taxon>Ovalentaria</taxon>
        <taxon>Atherinomorphae</taxon>
        <taxon>Cyprinodontiformes</taxon>
        <taxon>Poeciliidae</taxon>
        <taxon>Poeciliinae</taxon>
        <taxon>Poecilia</taxon>
    </lineage>
</organism>
<keyword evidence="1 5" id="KW-0245">EGF-like domain</keyword>
<keyword evidence="7" id="KW-1133">Transmembrane helix</keyword>
<keyword evidence="7" id="KW-0472">Membrane</keyword>
<feature type="domain" description="EGF-like" evidence="10">
    <location>
        <begin position="468"/>
        <end position="503"/>
    </location>
</feature>
<dbReference type="FunFam" id="2.10.25.10:FF:000038">
    <property type="entry name" value="Fibrillin 2"/>
    <property type="match status" value="1"/>
</dbReference>
<dbReference type="KEGG" id="pfor:103150760"/>
<dbReference type="InterPro" id="IPR000152">
    <property type="entry name" value="EGF-type_Asp/Asn_hydroxyl_site"/>
</dbReference>
<evidence type="ECO:0000256" key="3">
    <source>
        <dbReference type="ARBA" id="ARBA00022737"/>
    </source>
</evidence>
<dbReference type="AlphaFoldDB" id="A0A087XDJ0"/>
<dbReference type="CDD" id="cd00041">
    <property type="entry name" value="CUB"/>
    <property type="match status" value="1"/>
</dbReference>
<dbReference type="CDD" id="cd00054">
    <property type="entry name" value="EGF_CA"/>
    <property type="match status" value="1"/>
</dbReference>
<dbReference type="InterPro" id="IPR018097">
    <property type="entry name" value="EGF_Ca-bd_CS"/>
</dbReference>
<feature type="chain" id="PRO_5001832732" evidence="8">
    <location>
        <begin position="27"/>
        <end position="643"/>
    </location>
</feature>
<dbReference type="OrthoDB" id="2015116at2759"/>
<dbReference type="SUPFAM" id="SSF57196">
    <property type="entry name" value="EGF/Laminin"/>
    <property type="match status" value="1"/>
</dbReference>
<dbReference type="OMA" id="HAEEDAH"/>
<dbReference type="Ensembl" id="ENSPFOT00000003851.2">
    <property type="protein sequence ID" value="ENSPFOP00000003843.2"/>
    <property type="gene ID" value="ENSPFOG00000003959.2"/>
</dbReference>
<dbReference type="SMART" id="SM00042">
    <property type="entry name" value="CUB"/>
    <property type="match status" value="1"/>
</dbReference>
<proteinExistence type="predicted"/>
<dbReference type="InterPro" id="IPR000742">
    <property type="entry name" value="EGF"/>
</dbReference>
<evidence type="ECO:0000313" key="12">
    <source>
        <dbReference type="Proteomes" id="UP000028760"/>
    </source>
</evidence>
<dbReference type="InterPro" id="IPR049883">
    <property type="entry name" value="NOTCH1_EGF-like"/>
</dbReference>
<dbReference type="eggNOG" id="ENOG502QSGP">
    <property type="taxonomic scope" value="Eukaryota"/>
</dbReference>
<evidence type="ECO:0000256" key="6">
    <source>
        <dbReference type="SAM" id="MobiDB-lite"/>
    </source>
</evidence>
<feature type="region of interest" description="Disordered" evidence="6">
    <location>
        <begin position="271"/>
        <end position="355"/>
    </location>
</feature>
<feature type="region of interest" description="Disordered" evidence="6">
    <location>
        <begin position="573"/>
        <end position="613"/>
    </location>
</feature>
<dbReference type="InterPro" id="IPR035914">
    <property type="entry name" value="Sperma_CUB_dom_sf"/>
</dbReference>
<dbReference type="PROSITE" id="PS50026">
    <property type="entry name" value="EGF_3"/>
    <property type="match status" value="1"/>
</dbReference>
<dbReference type="PROSITE" id="PS00010">
    <property type="entry name" value="ASX_HYDROXYL"/>
    <property type="match status" value="1"/>
</dbReference>
<name>A0A087XDJ0_POEFO</name>
<protein>
    <submittedName>
        <fullName evidence="11">Uncharacterized LOC103150760</fullName>
    </submittedName>
</protein>
<reference evidence="11" key="3">
    <citation type="submission" date="2025-09" db="UniProtKB">
        <authorList>
            <consortium name="Ensembl"/>
        </authorList>
    </citation>
    <scope>IDENTIFICATION</scope>
</reference>
<keyword evidence="4" id="KW-1015">Disulfide bond</keyword>
<dbReference type="InterPro" id="IPR001881">
    <property type="entry name" value="EGF-like_Ca-bd_dom"/>
</dbReference>
<dbReference type="InterPro" id="IPR000859">
    <property type="entry name" value="CUB_dom"/>
</dbReference>
<evidence type="ECO:0000256" key="7">
    <source>
        <dbReference type="SAM" id="Phobius"/>
    </source>
</evidence>
<accession>A0A087XDJ0</accession>
<dbReference type="EMBL" id="AYCK01013561">
    <property type="status" value="NOT_ANNOTATED_CDS"/>
    <property type="molecule type" value="Genomic_DNA"/>
</dbReference>
<dbReference type="Proteomes" id="UP000028760">
    <property type="component" value="Unassembled WGS sequence"/>
</dbReference>
<evidence type="ECO:0000256" key="4">
    <source>
        <dbReference type="ARBA" id="ARBA00023157"/>
    </source>
</evidence>
<dbReference type="GeneTree" id="ENSGT01110000267296"/>
<dbReference type="Pfam" id="PF07645">
    <property type="entry name" value="EGF_CA"/>
    <property type="match status" value="1"/>
</dbReference>
<dbReference type="RefSeq" id="XP_007570553.1">
    <property type="nucleotide sequence ID" value="XM_007570491.2"/>
</dbReference>
<feature type="transmembrane region" description="Helical" evidence="7">
    <location>
        <begin position="531"/>
        <end position="554"/>
    </location>
</feature>
<feature type="domain" description="CUB" evidence="9">
    <location>
        <begin position="53"/>
        <end position="165"/>
    </location>
</feature>
<evidence type="ECO:0000256" key="5">
    <source>
        <dbReference type="PROSITE-ProRule" id="PRU00076"/>
    </source>
</evidence>
<evidence type="ECO:0000313" key="11">
    <source>
        <dbReference type="Ensembl" id="ENSPFOP00000003843.2"/>
    </source>
</evidence>
<feature type="compositionally biased region" description="Basic and acidic residues" evidence="6">
    <location>
        <begin position="337"/>
        <end position="355"/>
    </location>
</feature>
<evidence type="ECO:0000256" key="2">
    <source>
        <dbReference type="ARBA" id="ARBA00022729"/>
    </source>
</evidence>
<feature type="signal peptide" evidence="8">
    <location>
        <begin position="1"/>
        <end position="26"/>
    </location>
</feature>
<dbReference type="PROSITE" id="PS01180">
    <property type="entry name" value="CUB"/>
    <property type="match status" value="1"/>
</dbReference>
<evidence type="ECO:0000259" key="10">
    <source>
        <dbReference type="PROSITE" id="PS50026"/>
    </source>
</evidence>
<dbReference type="GeneID" id="103150760"/>
<reference evidence="11" key="2">
    <citation type="submission" date="2025-08" db="UniProtKB">
        <authorList>
            <consortium name="Ensembl"/>
        </authorList>
    </citation>
    <scope>IDENTIFICATION</scope>
</reference>
<evidence type="ECO:0000259" key="9">
    <source>
        <dbReference type="PROSITE" id="PS01180"/>
    </source>
</evidence>
<keyword evidence="12" id="KW-1185">Reference proteome</keyword>
<keyword evidence="3" id="KW-0677">Repeat</keyword>
<comment type="caution">
    <text evidence="5">Lacks conserved residue(s) required for the propagation of feature annotation.</text>
</comment>
<dbReference type="Pfam" id="PF00431">
    <property type="entry name" value="CUB"/>
    <property type="match status" value="1"/>
</dbReference>
<evidence type="ECO:0000256" key="8">
    <source>
        <dbReference type="SAM" id="SignalP"/>
    </source>
</evidence>
<dbReference type="Gene3D" id="2.60.120.290">
    <property type="entry name" value="Spermadhesin, CUB domain"/>
    <property type="match status" value="1"/>
</dbReference>
<dbReference type="PROSITE" id="PS01187">
    <property type="entry name" value="EGF_CA"/>
    <property type="match status" value="1"/>
</dbReference>
<dbReference type="Gene3D" id="2.10.25.10">
    <property type="entry name" value="Laminin"/>
    <property type="match status" value="1"/>
</dbReference>
<evidence type="ECO:0000256" key="1">
    <source>
        <dbReference type="ARBA" id="ARBA00022536"/>
    </source>
</evidence>
<dbReference type="GO" id="GO:0030855">
    <property type="term" value="P:epithelial cell differentiation"/>
    <property type="evidence" value="ECO:0007669"/>
    <property type="project" value="UniProtKB-ARBA"/>
</dbReference>
<sequence length="643" mass="70257">MPKRSSFNFPSTLLVFLLTFGKRCDAQGNTEGVNRLPDGPRGDSSAFFALRSCHQLLNSDSGEFFSPDYLCSNPPLWCNWTIQVEPGKRIHLRLEDLTPDEACPLKQDQIHVDEPGAHSGGHKVLQKCWQEAKHTSSSNTLYVVLLIGGWPDLPYRGFYGHYQAFGPPVVYNPQEGSTGRSQESERSPGLSEFEPLANNVELENDDLAYDYYDQQLAMAGLPWVPLGGDGGAEAVKTRYPPLKNYSHVYQPTAAPTSTQRTFRSGRGAIRSLSGQADSAGRSVILPPQPHVELKPGNDTPTARKGKTVEAVSADESSLNETQNTDHKHNQTKVVEPQSEHKGNSNMKNKSESPHLPGDHLFEVAVEVNFSHDVEDSWDSLAQLLLLSVKTLISKQLEALHTRLSLSSKRIKRLNAGVLYILWLQISHGPGGVQIHRAVHSAMQGLLATGANLRVNHRTAVIMSVSTADVNECGTQLVLCDANADCENHFGTYACRCRAGFRDESRLGSGGTTCMEVQPAGCGSGLSSETKGVYILFFLLSSLILTLLAVAGTLYHRHHYGGFVVRCPSSISPPDPNNNHLQPDDSYSTPTDCDLPPPPPPARGGRDSWAPGKERCPPVDLRLLRFSSLLPADGYIDPQESGKL</sequence>